<dbReference type="GO" id="GO:0003677">
    <property type="term" value="F:DNA binding"/>
    <property type="evidence" value="ECO:0007669"/>
    <property type="project" value="InterPro"/>
</dbReference>
<evidence type="ECO:0000313" key="2">
    <source>
        <dbReference type="EMBL" id="SFC92275.1"/>
    </source>
</evidence>
<dbReference type="Pfam" id="PF03837">
    <property type="entry name" value="RecT"/>
    <property type="match status" value="1"/>
</dbReference>
<dbReference type="AlphaFoldDB" id="A0A1I1N4B7"/>
<proteinExistence type="predicted"/>
<dbReference type="EMBL" id="FOMJ01000001">
    <property type="protein sequence ID" value="SFC92275.1"/>
    <property type="molecule type" value="Genomic_DNA"/>
</dbReference>
<dbReference type="RefSeq" id="WP_093426793.1">
    <property type="nucleotide sequence ID" value="NZ_FOMJ01000001.1"/>
</dbReference>
<reference evidence="2 3" key="1">
    <citation type="submission" date="2016-10" db="EMBL/GenBank/DDBJ databases">
        <authorList>
            <person name="de Groot N.N."/>
        </authorList>
    </citation>
    <scope>NUCLEOTIDE SEQUENCE [LARGE SCALE GENOMIC DNA]</scope>
    <source>
        <strain evidence="2 3">HL3</strain>
    </source>
</reference>
<gene>
    <name evidence="2" type="ORF">SAMN05660831_00093</name>
</gene>
<organism evidence="2 3">
    <name type="scientific">Thiohalospira halophila DSM 15071</name>
    <dbReference type="NCBI Taxonomy" id="1123397"/>
    <lineage>
        <taxon>Bacteria</taxon>
        <taxon>Pseudomonadati</taxon>
        <taxon>Pseudomonadota</taxon>
        <taxon>Gammaproteobacteria</taxon>
        <taxon>Thiohalospirales</taxon>
        <taxon>Thiohalospiraceae</taxon>
        <taxon>Thiohalospira</taxon>
    </lineage>
</organism>
<dbReference type="OrthoDB" id="5124088at2"/>
<dbReference type="Proteomes" id="UP000198611">
    <property type="component" value="Unassembled WGS sequence"/>
</dbReference>
<evidence type="ECO:0000256" key="1">
    <source>
        <dbReference type="SAM" id="MobiDB-lite"/>
    </source>
</evidence>
<feature type="compositionally biased region" description="Low complexity" evidence="1">
    <location>
        <begin position="232"/>
        <end position="244"/>
    </location>
</feature>
<dbReference type="NCBIfam" id="TIGR00616">
    <property type="entry name" value="rect"/>
    <property type="match status" value="1"/>
</dbReference>
<dbReference type="InterPro" id="IPR004590">
    <property type="entry name" value="ssDNA_annealing_RecT"/>
</dbReference>
<accession>A0A1I1N4B7</accession>
<dbReference type="GO" id="GO:0006259">
    <property type="term" value="P:DNA metabolic process"/>
    <property type="evidence" value="ECO:0007669"/>
    <property type="project" value="InterPro"/>
</dbReference>
<keyword evidence="3" id="KW-1185">Reference proteome</keyword>
<dbReference type="STRING" id="1123397.SAMN05660831_00093"/>
<evidence type="ECO:0000313" key="3">
    <source>
        <dbReference type="Proteomes" id="UP000198611"/>
    </source>
</evidence>
<protein>
    <submittedName>
        <fullName evidence="2">Recombination protein RecT</fullName>
    </submittedName>
</protein>
<sequence>MAQQQQQQLAPYEGAIEAARERFQELAKSSGLDVEAEVMFAYQAFSQNGFLAKVANQNPASAQMAVINVAAVGLTLNPAQGLAFLVPRDGQVLLDISYRGLIKLAMDEGAITAAKAELVYEKDHFAYNGPFQVPDHQCNPFSDQRGAMVGAYCSAKLPDGTWLTETMSMADIEAVKATSQSAQKGKGPWVEFFGEMVKKAITKRASKWWQSASHERLAEAIRLLNEGNGEGFAASAGSATGASSRPDAGSGQTFEQPPEETAYPEQASDFARAKTARVIERAQKTGQWAAAEEYVGDRFQGHDLVYAKQQLAQAKPAESTADSE</sequence>
<dbReference type="InterPro" id="IPR018330">
    <property type="entry name" value="RecT_fam"/>
</dbReference>
<feature type="region of interest" description="Disordered" evidence="1">
    <location>
        <begin position="232"/>
        <end position="269"/>
    </location>
</feature>
<name>A0A1I1N4B7_9GAMM</name>